<proteinExistence type="predicted"/>
<reference evidence="1 2" key="1">
    <citation type="submission" date="2019-11" db="EMBL/GenBank/DDBJ databases">
        <title>Venturia inaequalis Genome Resource.</title>
        <authorList>
            <person name="Lichtner F.J."/>
        </authorList>
    </citation>
    <scope>NUCLEOTIDE SEQUENCE [LARGE SCALE GENOMIC DNA]</scope>
    <source>
        <strain evidence="1">Bline_iso_100314</strain>
    </source>
</reference>
<evidence type="ECO:0008006" key="3">
    <source>
        <dbReference type="Google" id="ProtNLM"/>
    </source>
</evidence>
<dbReference type="Gene3D" id="3.30.710.10">
    <property type="entry name" value="Potassium Channel Kv1.1, Chain A"/>
    <property type="match status" value="1"/>
</dbReference>
<dbReference type="EMBL" id="WNWQ01000392">
    <property type="protein sequence ID" value="KAE9968888.1"/>
    <property type="molecule type" value="Genomic_DNA"/>
</dbReference>
<gene>
    <name evidence="1" type="ORF">BLS_005622</name>
</gene>
<accession>A0A8H3YR40</accession>
<dbReference type="AlphaFoldDB" id="A0A8H3YR40"/>
<evidence type="ECO:0000313" key="2">
    <source>
        <dbReference type="Proteomes" id="UP000433883"/>
    </source>
</evidence>
<protein>
    <recommendedName>
        <fullName evidence="3">BTB domain-containing protein</fullName>
    </recommendedName>
</protein>
<dbReference type="PANTHER" id="PTHR47843">
    <property type="entry name" value="BTB DOMAIN-CONTAINING PROTEIN-RELATED"/>
    <property type="match status" value="1"/>
</dbReference>
<organism evidence="1 2">
    <name type="scientific">Venturia inaequalis</name>
    <name type="common">Apple scab fungus</name>
    <dbReference type="NCBI Taxonomy" id="5025"/>
    <lineage>
        <taxon>Eukaryota</taxon>
        <taxon>Fungi</taxon>
        <taxon>Dikarya</taxon>
        <taxon>Ascomycota</taxon>
        <taxon>Pezizomycotina</taxon>
        <taxon>Dothideomycetes</taxon>
        <taxon>Pleosporomycetidae</taxon>
        <taxon>Venturiales</taxon>
        <taxon>Venturiaceae</taxon>
        <taxon>Venturia</taxon>
    </lineage>
</organism>
<sequence length="253" mass="29160">MAATSALILTAPPSYGNATISILVGSLGESGADTFQTFVMHEGLVRVQSPFFESAMAHDWKEAREKVVRLPDDEPDTFRAYFLWAYNHRLFCQPLVEPPDKAEVKRMDLLIRCYILGDKLMDDDFQDAIVDVLIQFCEQANTWPITMTRFIFENTPVTSPLRAFIVDVIVHLNFLKYWNTMTSTDCLETHNEDALFHITRTFMRLRDVPVSKQTAPFRGSDRCVYHNHKKHDKPCYKETYGLRPQTRCLLNAS</sequence>
<dbReference type="InterPro" id="IPR011333">
    <property type="entry name" value="SKP1/BTB/POZ_sf"/>
</dbReference>
<dbReference type="PANTHER" id="PTHR47843:SF2">
    <property type="entry name" value="BTB DOMAIN-CONTAINING PROTEIN"/>
    <property type="match status" value="1"/>
</dbReference>
<evidence type="ECO:0000313" key="1">
    <source>
        <dbReference type="EMBL" id="KAE9968888.1"/>
    </source>
</evidence>
<name>A0A8H3YR40_VENIN</name>
<dbReference type="Proteomes" id="UP000433883">
    <property type="component" value="Unassembled WGS sequence"/>
</dbReference>
<comment type="caution">
    <text evidence="1">The sequence shown here is derived from an EMBL/GenBank/DDBJ whole genome shotgun (WGS) entry which is preliminary data.</text>
</comment>
<dbReference type="SUPFAM" id="SSF54695">
    <property type="entry name" value="POZ domain"/>
    <property type="match status" value="1"/>
</dbReference>
<dbReference type="CDD" id="cd18186">
    <property type="entry name" value="BTB_POZ_ZBTB_KLHL-like"/>
    <property type="match status" value="1"/>
</dbReference>